<dbReference type="EMBL" id="UINC01045824">
    <property type="protein sequence ID" value="SVB53054.1"/>
    <property type="molecule type" value="Genomic_DNA"/>
</dbReference>
<sequence length="31" mass="3606">MIYMFVLNAVIINIIAVLKNKLPKKIKYISI</sequence>
<protein>
    <submittedName>
        <fullName evidence="1">Uncharacterized protein</fullName>
    </submittedName>
</protein>
<dbReference type="AlphaFoldDB" id="A0A382ESB6"/>
<evidence type="ECO:0000313" key="1">
    <source>
        <dbReference type="EMBL" id="SVB53054.1"/>
    </source>
</evidence>
<name>A0A382ESB6_9ZZZZ</name>
<gene>
    <name evidence="1" type="ORF">METZ01_LOCUS205908</name>
</gene>
<reference evidence="1" key="1">
    <citation type="submission" date="2018-05" db="EMBL/GenBank/DDBJ databases">
        <authorList>
            <person name="Lanie J.A."/>
            <person name="Ng W.-L."/>
            <person name="Kazmierczak K.M."/>
            <person name="Andrzejewski T.M."/>
            <person name="Davidsen T.M."/>
            <person name="Wayne K.J."/>
            <person name="Tettelin H."/>
            <person name="Glass J.I."/>
            <person name="Rusch D."/>
            <person name="Podicherti R."/>
            <person name="Tsui H.-C.T."/>
            <person name="Winkler M.E."/>
        </authorList>
    </citation>
    <scope>NUCLEOTIDE SEQUENCE</scope>
</reference>
<accession>A0A382ESB6</accession>
<proteinExistence type="predicted"/>
<organism evidence="1">
    <name type="scientific">marine metagenome</name>
    <dbReference type="NCBI Taxonomy" id="408172"/>
    <lineage>
        <taxon>unclassified sequences</taxon>
        <taxon>metagenomes</taxon>
        <taxon>ecological metagenomes</taxon>
    </lineage>
</organism>